<name>A0AAD9J8L9_9ANNE</name>
<feature type="chain" id="PRO_5041920607" description="Apple domain-containing protein" evidence="1">
    <location>
        <begin position="25"/>
        <end position="200"/>
    </location>
</feature>
<sequence length="200" mass="23503">MELIYVWLILTNVFLLLVTDNVSYKCIRKNYFIWTGIHRDGVLTQLIPRRVPVSYCERLCRLYSDCVGFNINWTDREQENGVCAVISSQCANWINPEITRKGISYYEKRYLGTNIASTLLGTSCRSSNNLNKKATCEKVMNGLLSDRWASSIIDNKQWIQFQFDNAYQMQRIDLYPTCRYRTQCSEFEFRFSDETLIKVC</sequence>
<evidence type="ECO:0000313" key="3">
    <source>
        <dbReference type="Proteomes" id="UP001208570"/>
    </source>
</evidence>
<gene>
    <name evidence="2" type="ORF">LSH36_494g00002</name>
</gene>
<proteinExistence type="predicted"/>
<comment type="caution">
    <text evidence="2">The sequence shown here is derived from an EMBL/GenBank/DDBJ whole genome shotgun (WGS) entry which is preliminary data.</text>
</comment>
<evidence type="ECO:0000313" key="2">
    <source>
        <dbReference type="EMBL" id="KAK2148488.1"/>
    </source>
</evidence>
<dbReference type="AlphaFoldDB" id="A0AAD9J8L9"/>
<organism evidence="2 3">
    <name type="scientific">Paralvinella palmiformis</name>
    <dbReference type="NCBI Taxonomy" id="53620"/>
    <lineage>
        <taxon>Eukaryota</taxon>
        <taxon>Metazoa</taxon>
        <taxon>Spiralia</taxon>
        <taxon>Lophotrochozoa</taxon>
        <taxon>Annelida</taxon>
        <taxon>Polychaeta</taxon>
        <taxon>Sedentaria</taxon>
        <taxon>Canalipalpata</taxon>
        <taxon>Terebellida</taxon>
        <taxon>Terebelliformia</taxon>
        <taxon>Alvinellidae</taxon>
        <taxon>Paralvinella</taxon>
    </lineage>
</organism>
<protein>
    <recommendedName>
        <fullName evidence="4">Apple domain-containing protein</fullName>
    </recommendedName>
</protein>
<keyword evidence="1" id="KW-0732">Signal</keyword>
<evidence type="ECO:0008006" key="4">
    <source>
        <dbReference type="Google" id="ProtNLM"/>
    </source>
</evidence>
<feature type="signal peptide" evidence="1">
    <location>
        <begin position="1"/>
        <end position="24"/>
    </location>
</feature>
<dbReference type="EMBL" id="JAODUP010000494">
    <property type="protein sequence ID" value="KAK2148488.1"/>
    <property type="molecule type" value="Genomic_DNA"/>
</dbReference>
<dbReference type="Gene3D" id="2.60.120.260">
    <property type="entry name" value="Galactose-binding domain-like"/>
    <property type="match status" value="1"/>
</dbReference>
<evidence type="ECO:0000256" key="1">
    <source>
        <dbReference type="SAM" id="SignalP"/>
    </source>
</evidence>
<keyword evidence="3" id="KW-1185">Reference proteome</keyword>
<dbReference type="Proteomes" id="UP001208570">
    <property type="component" value="Unassembled WGS sequence"/>
</dbReference>
<reference evidence="2" key="1">
    <citation type="journal article" date="2023" name="Mol. Biol. Evol.">
        <title>Third-Generation Sequencing Reveals the Adaptive Role of the Epigenome in Three Deep-Sea Polychaetes.</title>
        <authorList>
            <person name="Perez M."/>
            <person name="Aroh O."/>
            <person name="Sun Y."/>
            <person name="Lan Y."/>
            <person name="Juniper S.K."/>
            <person name="Young C.R."/>
            <person name="Angers B."/>
            <person name="Qian P.Y."/>
        </authorList>
    </citation>
    <scope>NUCLEOTIDE SEQUENCE</scope>
    <source>
        <strain evidence="2">P08H-3</strain>
    </source>
</reference>
<accession>A0AAD9J8L9</accession>